<reference evidence="2" key="1">
    <citation type="submission" date="2016-11" db="EMBL/GenBank/DDBJ databases">
        <authorList>
            <person name="Varghese N."/>
            <person name="Submissions S."/>
        </authorList>
    </citation>
    <scope>NUCLEOTIDE SEQUENCE [LARGE SCALE GENOMIC DNA]</scope>
    <source>
        <strain evidence="2">DSM 18569</strain>
    </source>
</reference>
<organism evidence="1 2">
    <name type="scientific">Hymenobacter psychrotolerans DSM 18569</name>
    <dbReference type="NCBI Taxonomy" id="1121959"/>
    <lineage>
        <taxon>Bacteria</taxon>
        <taxon>Pseudomonadati</taxon>
        <taxon>Bacteroidota</taxon>
        <taxon>Cytophagia</taxon>
        <taxon>Cytophagales</taxon>
        <taxon>Hymenobacteraceae</taxon>
        <taxon>Hymenobacter</taxon>
    </lineage>
</organism>
<dbReference type="EMBL" id="FRAS01000018">
    <property type="protein sequence ID" value="SHL66146.1"/>
    <property type="molecule type" value="Genomic_DNA"/>
</dbReference>
<dbReference type="AlphaFoldDB" id="A0A1M7CG54"/>
<name>A0A1M7CG54_9BACT</name>
<dbReference type="OrthoDB" id="1377358at2"/>
<accession>A0A1M7CG54</accession>
<proteinExistence type="predicted"/>
<gene>
    <name evidence="1" type="ORF">SAMN02746009_03151</name>
</gene>
<dbReference type="Proteomes" id="UP000183947">
    <property type="component" value="Unassembled WGS sequence"/>
</dbReference>
<dbReference type="RefSeq" id="WP_139252336.1">
    <property type="nucleotide sequence ID" value="NZ_FRAS01000018.1"/>
</dbReference>
<protein>
    <submittedName>
        <fullName evidence="1">Uncharacterized protein</fullName>
    </submittedName>
</protein>
<evidence type="ECO:0000313" key="2">
    <source>
        <dbReference type="Proteomes" id="UP000183947"/>
    </source>
</evidence>
<sequence>MEKFALKRESILNKIPTQLDPRQAFLIDGIRISFEIIEEELVLLEHKLSIFSTEDARPRISSLFTSVWNIIDSSARLKRMLESIGIFSIEPAMKNLFDEIFLVRHTFQHLDERIDELFIDKGNPILGQLSWTYSVSAEEIKMFMVKSGIDHKHNPQRISLNLLSNYRIGINELALTAFKRVGKKVFATTEIQFDSLIQNLNMLVEAIEARLENNNVLFSATAGFSNTRHWVGLVNQLNCSKASNGGPHINQSITYDDFGLINFEQT</sequence>
<keyword evidence="2" id="KW-1185">Reference proteome</keyword>
<evidence type="ECO:0000313" key="1">
    <source>
        <dbReference type="EMBL" id="SHL66146.1"/>
    </source>
</evidence>